<reference evidence="2 3" key="1">
    <citation type="submission" date="2017-12" db="EMBL/GenBank/DDBJ databases">
        <title>Confluentibacter flavum sp. nov., isolated from the saline lake.</title>
        <authorList>
            <person name="Yu L."/>
        </authorList>
    </citation>
    <scope>NUCLEOTIDE SEQUENCE [LARGE SCALE GENOMIC DNA]</scope>
    <source>
        <strain evidence="2 3">3B</strain>
    </source>
</reference>
<dbReference type="Pfam" id="PF13585">
    <property type="entry name" value="CHU_C"/>
    <property type="match status" value="1"/>
</dbReference>
<protein>
    <recommendedName>
        <fullName evidence="4">Ig-like domain-containing protein</fullName>
    </recommendedName>
</protein>
<dbReference type="InterPro" id="IPR026341">
    <property type="entry name" value="T9SS_type_B"/>
</dbReference>
<feature type="signal peptide" evidence="1">
    <location>
        <begin position="1"/>
        <end position="21"/>
    </location>
</feature>
<dbReference type="Proteomes" id="UP000233435">
    <property type="component" value="Unassembled WGS sequence"/>
</dbReference>
<comment type="caution">
    <text evidence="2">The sequence shown here is derived from an EMBL/GenBank/DDBJ whole genome shotgun (WGS) entry which is preliminary data.</text>
</comment>
<name>A0A2N3HHC0_9FLAO</name>
<evidence type="ECO:0000313" key="2">
    <source>
        <dbReference type="EMBL" id="PKQ44282.1"/>
    </source>
</evidence>
<proteinExistence type="predicted"/>
<dbReference type="InterPro" id="IPR049804">
    <property type="entry name" value="Choice_anch_L"/>
</dbReference>
<dbReference type="RefSeq" id="WP_106660566.1">
    <property type="nucleotide sequence ID" value="NZ_PJEO01000051.1"/>
</dbReference>
<dbReference type="NCBIfam" id="TIGR04131">
    <property type="entry name" value="Bac_Flav_CTERM"/>
    <property type="match status" value="1"/>
</dbReference>
<sequence length="1633" mass="179176">MTRNLYFYFTVLFCSVSISFAQKITVNNPGSLEDLILNNLINGCVEVSNITSSVNGDSNGILSYGEFNRANSNFPFENGIMLSTGNALSAGNSSITTTLSEGSVAWGSDPDLEAALGVNNTLNATSIEFDIISTSNQLQFNYLLASEEYEGVNSCQFSDGFAFLIRPTASAAPYENIALIPNTTIPVNTGTIHPQLGPNCPAVNEQYFDGYNIGDTNYEGRTTVLTASTTIIPYVQYHIKLVIADQSDQTFDSAVFIEGDSFNILDLGEDIATCSSSVVLDADIQNPSATYRWFLDNIEIGGETNSTLNAIQSGTYRAEVSVPLGANTCVEEDEIGVVLNTEENINPISPLQLCDDLSGDGIETFNLSNKDTDIANNNLPFTNYTFTYHLSDSDARNNLNSINSPIQNTSNPQTIYVRIEESGTGCLGFTTFNLIVNPVPNITDPSPLDACDGDSTPDGFTIIDLTEKDDEITGGQSNLVVTYHYNALDANSGNNAITTYTNSNTPSDMVYVRVYNIQTGCYDTTTLDININVSPIVNTETQLMDACDSDLDGFDTFDLTEVLGDVLGGLNGVTTSFHETFNDAESGTNPIANPSNYANIQPNVQTVYVRVEDNTTGCSTIVPIEIHTNLLLTGTAIENYALCDAEGSGGSIAFDLNIVEDYIANDIPNVSVTFYDTEADRDNDINPIPKNVSYPVSNTSPKTVYIRISNGICDEVSEIRLIVNPILLFNPAAPLTYCDNDDDVTDGTISVDLSFFDDIVTNGNTDFTPSYFPSQTDAENNFNQLPPFYTVSGTETIYVRIENIDTGCSTVSNFDIQIIQAPDTETLDPIIICDTDQDGFSIIDLNAISNDAVSDPTLFNINFFTSLDDAEANTNTIPIADRASYNTMTQTIYVRVENAECYKIVPLEIIINTLPIIPDIEIMQICEDDNDGIETFLFSDKDDEILNGQLNKVVYYFENQTDAENGITANAIDKNAPYTNTSSTQPIYVRVENITDPNCFATDSFTIRVSSNPVYNTAFENYFLCDDESNDERHVFDLSEKIAEIRQGSPNPNNLDVTFHLTFNEAQVGSNPLPLQYTNATNPQNLFIRIQGTDTQCVVIDDLSINIIPLPNLTEANPLVVCDTDLNRFDGVTAFNLDNADYQNLDRIQTGIEVHYFENFDDINQDDALDNSLSINNPTNYISNTKTVYIKVTNTITECFSVIPLELVVESPPAFNTIGTIEICDNDTDTFDLLQVNGMLLNNLSSVNISYHNSPADADNNAAPIGNTFNYTSTNHTIYVRLTNINSSCYITTSFNLQINPNPIANTPLDLTECDDDYDGIFEFDLSQNNDDVLGGQNPTIYSVTYYTDLTNAEAGTNAVNNSHPAANGDMIYARLENNNTTCYDIAQFTVFVNPLPVIPVNDVIPLCVNDLPLIIDAETGNPNDTYLWSTGETTPQIELGLGDAGDDYWVTVTRPYTNAPTCEFTKPFSVIESAIADINFTATVDFADPNSITVDVSGIGDYVYILDNGEPQESNVFDNVTLGTHTVTVRDLNGCTDVSQEVTVFDIPKFVTPNNDGYFDRWHVVDFTQLPGTVVYIHDRYGKLLKTLPHTSQGWDGTYNGYNMPADDYWFVANIVQQGNAFTIKGHFALKR</sequence>
<dbReference type="NCBIfam" id="NF038133">
    <property type="entry name" value="choice_anch_L"/>
    <property type="match status" value="1"/>
</dbReference>
<dbReference type="OrthoDB" id="9765926at2"/>
<organism evidence="2 3">
    <name type="scientific">Confluentibacter flavum</name>
    <dbReference type="NCBI Taxonomy" id="1909700"/>
    <lineage>
        <taxon>Bacteria</taxon>
        <taxon>Pseudomonadati</taxon>
        <taxon>Bacteroidota</taxon>
        <taxon>Flavobacteriia</taxon>
        <taxon>Flavobacteriales</taxon>
        <taxon>Flavobacteriaceae</taxon>
        <taxon>Confluentibacter</taxon>
    </lineage>
</organism>
<feature type="chain" id="PRO_5014826818" description="Ig-like domain-containing protein" evidence="1">
    <location>
        <begin position="22"/>
        <end position="1633"/>
    </location>
</feature>
<evidence type="ECO:0000256" key="1">
    <source>
        <dbReference type="SAM" id="SignalP"/>
    </source>
</evidence>
<evidence type="ECO:0008006" key="4">
    <source>
        <dbReference type="Google" id="ProtNLM"/>
    </source>
</evidence>
<keyword evidence="3" id="KW-1185">Reference proteome</keyword>
<evidence type="ECO:0000313" key="3">
    <source>
        <dbReference type="Proteomes" id="UP000233435"/>
    </source>
</evidence>
<gene>
    <name evidence="2" type="ORF">CSW08_14385</name>
</gene>
<dbReference type="EMBL" id="PJEO01000051">
    <property type="protein sequence ID" value="PKQ44282.1"/>
    <property type="molecule type" value="Genomic_DNA"/>
</dbReference>
<keyword evidence="1" id="KW-0732">Signal</keyword>
<accession>A0A2N3HHC0</accession>